<dbReference type="InterPro" id="IPR000313">
    <property type="entry name" value="PWWP_dom"/>
</dbReference>
<dbReference type="InterPro" id="IPR035441">
    <property type="entry name" value="TFIIS/LEDGF_dom_sf"/>
</dbReference>
<dbReference type="Gene3D" id="2.30.30.140">
    <property type="match status" value="1"/>
</dbReference>
<comment type="caution">
    <text evidence="3">The sequence shown here is derived from an EMBL/GenBank/DDBJ whole genome shotgun (WGS) entry which is preliminary data.</text>
</comment>
<dbReference type="InterPro" id="IPR017923">
    <property type="entry name" value="TFIIS_N"/>
</dbReference>
<protein>
    <submittedName>
        <fullName evidence="3">Pdp3 protein</fullName>
    </submittedName>
</protein>
<evidence type="ECO:0000313" key="3">
    <source>
        <dbReference type="EMBL" id="GMM33968.1"/>
    </source>
</evidence>
<dbReference type="GeneID" id="90071947"/>
<accession>A0AAV5QGS3</accession>
<evidence type="ECO:0000259" key="2">
    <source>
        <dbReference type="PROSITE" id="PS50812"/>
    </source>
</evidence>
<dbReference type="Proteomes" id="UP001360560">
    <property type="component" value="Unassembled WGS sequence"/>
</dbReference>
<dbReference type="SMART" id="SM00293">
    <property type="entry name" value="PWWP"/>
    <property type="match status" value="1"/>
</dbReference>
<name>A0AAV5QGS3_9ASCO</name>
<dbReference type="Pfam" id="PF00855">
    <property type="entry name" value="PWWP"/>
    <property type="match status" value="1"/>
</dbReference>
<reference evidence="3 4" key="1">
    <citation type="journal article" date="2023" name="Elife">
        <title>Identification of key yeast species and microbe-microbe interactions impacting larval growth of Drosophila in the wild.</title>
        <authorList>
            <person name="Mure A."/>
            <person name="Sugiura Y."/>
            <person name="Maeda R."/>
            <person name="Honda K."/>
            <person name="Sakurai N."/>
            <person name="Takahashi Y."/>
            <person name="Watada M."/>
            <person name="Katoh T."/>
            <person name="Gotoh A."/>
            <person name="Gotoh Y."/>
            <person name="Taniguchi I."/>
            <person name="Nakamura K."/>
            <person name="Hayashi T."/>
            <person name="Katayama T."/>
            <person name="Uemura T."/>
            <person name="Hattori Y."/>
        </authorList>
    </citation>
    <scope>NUCLEOTIDE SEQUENCE [LARGE SCALE GENOMIC DNA]</scope>
    <source>
        <strain evidence="3 4">SC-9</strain>
    </source>
</reference>
<proteinExistence type="predicted"/>
<feature type="region of interest" description="Disordered" evidence="1">
    <location>
        <begin position="288"/>
        <end position="324"/>
    </location>
</feature>
<feature type="compositionally biased region" description="Basic and acidic residues" evidence="1">
    <location>
        <begin position="141"/>
        <end position="155"/>
    </location>
</feature>
<dbReference type="RefSeq" id="XP_064850968.1">
    <property type="nucleotide sequence ID" value="XM_064994896.1"/>
</dbReference>
<feature type="domain" description="PWWP" evidence="2">
    <location>
        <begin position="20"/>
        <end position="82"/>
    </location>
</feature>
<evidence type="ECO:0000256" key="1">
    <source>
        <dbReference type="SAM" id="MobiDB-lite"/>
    </source>
</evidence>
<dbReference type="PROSITE" id="PS50812">
    <property type="entry name" value="PWWP"/>
    <property type="match status" value="1"/>
</dbReference>
<keyword evidence="4" id="KW-1185">Reference proteome</keyword>
<evidence type="ECO:0000313" key="4">
    <source>
        <dbReference type="Proteomes" id="UP001360560"/>
    </source>
</evidence>
<dbReference type="Pfam" id="PF08711">
    <property type="entry name" value="Med26"/>
    <property type="match status" value="1"/>
</dbReference>
<sequence length="324" mass="36527">MPAVKSKKGLYPKNYGNFQPGDRVLAKMSGFPPWPAFIPKYCHLTKKVLNARKSASKIPVFYYDQGDYGWCDEKNVHLLDEALLNEKLKAIDKNGKVDDSGLADNFKSISTGISYMEFRREVADDEADYNNGYYSDEDDPNREKKTKEAECEPKKKATSAKKARAASEGVGDTEHKKKKAKHDHGSGSGTNDKVLETSWRFRYILQKGLIQTKKEPTREACEEAAKTLGEMEQFYKKNKITVTILKTSKIHKVLRELLKKDSLKGSHDLHKSCSSLLQDWAPVIEELRKDKHGNGSGASNNGHHSRNLSDVSNISTKKEEKLSD</sequence>
<organism evidence="3 4">
    <name type="scientific">Saccharomycopsis crataegensis</name>
    <dbReference type="NCBI Taxonomy" id="43959"/>
    <lineage>
        <taxon>Eukaryota</taxon>
        <taxon>Fungi</taxon>
        <taxon>Dikarya</taxon>
        <taxon>Ascomycota</taxon>
        <taxon>Saccharomycotina</taxon>
        <taxon>Saccharomycetes</taxon>
        <taxon>Saccharomycopsidaceae</taxon>
        <taxon>Saccharomycopsis</taxon>
    </lineage>
</organism>
<dbReference type="EMBL" id="BTFZ01000002">
    <property type="protein sequence ID" value="GMM33968.1"/>
    <property type="molecule type" value="Genomic_DNA"/>
</dbReference>
<dbReference type="SUPFAM" id="SSF63748">
    <property type="entry name" value="Tudor/PWWP/MBT"/>
    <property type="match status" value="1"/>
</dbReference>
<dbReference type="AlphaFoldDB" id="A0AAV5QGS3"/>
<gene>
    <name evidence="3" type="ORF">DASC09_012930</name>
</gene>
<dbReference type="SUPFAM" id="SSF47676">
    <property type="entry name" value="Conserved domain common to transcription factors TFIIS, elongin A, CRSP70"/>
    <property type="match status" value="1"/>
</dbReference>
<feature type="region of interest" description="Disordered" evidence="1">
    <location>
        <begin position="129"/>
        <end position="193"/>
    </location>
</feature>